<proteinExistence type="predicted"/>
<dbReference type="Proteomes" id="UP001310386">
    <property type="component" value="Unassembled WGS sequence"/>
</dbReference>
<organism evidence="1 2">
    <name type="scientific">Ferviditalea candida</name>
    <dbReference type="NCBI Taxonomy" id="3108399"/>
    <lineage>
        <taxon>Bacteria</taxon>
        <taxon>Bacillati</taxon>
        <taxon>Bacillota</taxon>
        <taxon>Bacilli</taxon>
        <taxon>Bacillales</taxon>
        <taxon>Paenibacillaceae</taxon>
        <taxon>Ferviditalea</taxon>
    </lineage>
</organism>
<dbReference type="EMBL" id="JAYJLD010000041">
    <property type="protein sequence ID" value="MEB3103589.1"/>
    <property type="molecule type" value="Genomic_DNA"/>
</dbReference>
<protein>
    <submittedName>
        <fullName evidence="1">Uncharacterized protein</fullName>
    </submittedName>
</protein>
<keyword evidence="2" id="KW-1185">Reference proteome</keyword>
<reference evidence="1" key="1">
    <citation type="submission" date="2023-12" db="EMBL/GenBank/DDBJ databases">
        <title>Fervidustalea candida gen. nov., sp. nov., a novel member of the family Paenibacillaceae isolated from a geothermal area.</title>
        <authorList>
            <person name="Li W.-J."/>
            <person name="Jiao J.-Y."/>
            <person name="Chen Y."/>
        </authorList>
    </citation>
    <scope>NUCLEOTIDE SEQUENCE</scope>
    <source>
        <strain evidence="1">SYSU GA230002</strain>
    </source>
</reference>
<comment type="caution">
    <text evidence="1">The sequence shown here is derived from an EMBL/GenBank/DDBJ whole genome shotgun (WGS) entry which is preliminary data.</text>
</comment>
<gene>
    <name evidence="1" type="ORF">VF724_18290</name>
</gene>
<sequence length="154" mass="16920">MKNISNRHAQISQTGNFTYLTRTQFTFYASDSILNSVLGGIAGKRVSIAGYMQTKIGKTNLVRLVVGPQGAVSISDTATARNVLKSLGVRLRMKKVLQVLGIVAGTPGIIRSIYRSLYHKVTVYAIYLGENSNIFVDTCNPSRTIQILKRNNLI</sequence>
<evidence type="ECO:0000313" key="2">
    <source>
        <dbReference type="Proteomes" id="UP001310386"/>
    </source>
</evidence>
<evidence type="ECO:0000313" key="1">
    <source>
        <dbReference type="EMBL" id="MEB3103589.1"/>
    </source>
</evidence>
<accession>A0ABU5ZMA3</accession>
<dbReference type="RefSeq" id="WP_371755718.1">
    <property type="nucleotide sequence ID" value="NZ_JAYJLD010000041.1"/>
</dbReference>
<name>A0ABU5ZMA3_9BACL</name>